<evidence type="ECO:0000313" key="2">
    <source>
        <dbReference type="Proteomes" id="UP000198755"/>
    </source>
</evidence>
<dbReference type="Proteomes" id="UP000198755">
    <property type="component" value="Unassembled WGS sequence"/>
</dbReference>
<protein>
    <submittedName>
        <fullName evidence="1">Uncharacterized protein</fullName>
    </submittedName>
</protein>
<evidence type="ECO:0000313" key="1">
    <source>
        <dbReference type="EMBL" id="SFK14790.1"/>
    </source>
</evidence>
<name>A0A1I3X5F2_9HYPH</name>
<keyword evidence="2" id="KW-1185">Reference proteome</keyword>
<dbReference type="RefSeq" id="WP_139223511.1">
    <property type="nucleotide sequence ID" value="NZ_FOSN01000002.1"/>
</dbReference>
<dbReference type="EMBL" id="FOSN01000002">
    <property type="protein sequence ID" value="SFK14790.1"/>
    <property type="molecule type" value="Genomic_DNA"/>
</dbReference>
<accession>A0A1I3X5F2</accession>
<proteinExistence type="predicted"/>
<reference evidence="1 2" key="1">
    <citation type="submission" date="2016-10" db="EMBL/GenBank/DDBJ databases">
        <authorList>
            <person name="de Groot N.N."/>
        </authorList>
    </citation>
    <scope>NUCLEOTIDE SEQUENCE [LARGE SCALE GENOMIC DNA]</scope>
    <source>
        <strain evidence="1 2">NE2</strain>
    </source>
</reference>
<organism evidence="1 2">
    <name type="scientific">Methylocapsa palsarum</name>
    <dbReference type="NCBI Taxonomy" id="1612308"/>
    <lineage>
        <taxon>Bacteria</taxon>
        <taxon>Pseudomonadati</taxon>
        <taxon>Pseudomonadota</taxon>
        <taxon>Alphaproteobacteria</taxon>
        <taxon>Hyphomicrobiales</taxon>
        <taxon>Beijerinckiaceae</taxon>
        <taxon>Methylocapsa</taxon>
    </lineage>
</organism>
<gene>
    <name evidence="1" type="ORF">SAMN05444581_102365</name>
</gene>
<sequence>MQTRFPSRLRLPAISYICAVLFGSLYCVEARTAQGLQCPEAYEKEVLATTTAADAEILKSDDPVDLTMEIYEIINRLRVRQPGLSYPQVVNALISAYCPIVTKLPDLTDAQKLSRLMRFAALVQEKAPANSLAQGALILATTPLAPDVYRRLSAQAASVNQTATKFMAKILTDAAGQ</sequence>
<dbReference type="OrthoDB" id="9811281at2"/>
<dbReference type="AlphaFoldDB" id="A0A1I3X5F2"/>